<dbReference type="InterPro" id="IPR015867">
    <property type="entry name" value="N-reg_PII/ATP_PRibTrfase_C"/>
</dbReference>
<proteinExistence type="predicted"/>
<feature type="transmembrane region" description="Helical" evidence="6">
    <location>
        <begin position="176"/>
        <end position="195"/>
    </location>
</feature>
<evidence type="ECO:0000256" key="2">
    <source>
        <dbReference type="ARBA" id="ARBA00022475"/>
    </source>
</evidence>
<comment type="caution">
    <text evidence="8">The sequence shown here is derived from an EMBL/GenBank/DDBJ whole genome shotgun (WGS) entry which is preliminary data.</text>
</comment>
<feature type="transmembrane region" description="Helical" evidence="6">
    <location>
        <begin position="82"/>
        <end position="102"/>
    </location>
</feature>
<evidence type="ECO:0000256" key="3">
    <source>
        <dbReference type="ARBA" id="ARBA00022692"/>
    </source>
</evidence>
<gene>
    <name evidence="8" type="ORF">IAB51_05755</name>
</gene>
<dbReference type="Pfam" id="PF10035">
    <property type="entry name" value="DUF2179"/>
    <property type="match status" value="1"/>
</dbReference>
<feature type="transmembrane region" description="Helical" evidence="6">
    <location>
        <begin position="12"/>
        <end position="32"/>
    </location>
</feature>
<reference evidence="8" key="2">
    <citation type="journal article" date="2021" name="PeerJ">
        <title>Extensive microbial diversity within the chicken gut microbiome revealed by metagenomics and culture.</title>
        <authorList>
            <person name="Gilroy R."/>
            <person name="Ravi A."/>
            <person name="Getino M."/>
            <person name="Pursley I."/>
            <person name="Horton D.L."/>
            <person name="Alikhan N.F."/>
            <person name="Baker D."/>
            <person name="Gharbi K."/>
            <person name="Hall N."/>
            <person name="Watson M."/>
            <person name="Adriaenssens E.M."/>
            <person name="Foster-Nyarko E."/>
            <person name="Jarju S."/>
            <person name="Secka A."/>
            <person name="Antonio M."/>
            <person name="Oren A."/>
            <person name="Chaudhuri R.R."/>
            <person name="La Ragione R."/>
            <person name="Hildebrand F."/>
            <person name="Pallen M.J."/>
        </authorList>
    </citation>
    <scope>NUCLEOTIDE SEQUENCE</scope>
    <source>
        <strain evidence="8">CHK199-13235</strain>
    </source>
</reference>
<feature type="transmembrane region" description="Helical" evidence="6">
    <location>
        <begin position="52"/>
        <end position="75"/>
    </location>
</feature>
<keyword evidence="5 6" id="KW-0472">Membrane</keyword>
<dbReference type="AlphaFoldDB" id="A0A9D1FML4"/>
<feature type="domain" description="DUF2179" evidence="7">
    <location>
        <begin position="223"/>
        <end position="277"/>
    </location>
</feature>
<dbReference type="PANTHER" id="PTHR33545:SF5">
    <property type="entry name" value="UPF0750 MEMBRANE PROTEIN YITT"/>
    <property type="match status" value="1"/>
</dbReference>
<evidence type="ECO:0000256" key="5">
    <source>
        <dbReference type="ARBA" id="ARBA00023136"/>
    </source>
</evidence>
<keyword evidence="2" id="KW-1003">Cell membrane</keyword>
<evidence type="ECO:0000256" key="1">
    <source>
        <dbReference type="ARBA" id="ARBA00004651"/>
    </source>
</evidence>
<dbReference type="InterPro" id="IPR051461">
    <property type="entry name" value="UPF0750_membrane"/>
</dbReference>
<comment type="subcellular location">
    <subcellularLocation>
        <location evidence="1">Cell membrane</location>
        <topology evidence="1">Multi-pass membrane protein</topology>
    </subcellularLocation>
</comment>
<evidence type="ECO:0000313" key="8">
    <source>
        <dbReference type="EMBL" id="HIS76302.1"/>
    </source>
</evidence>
<name>A0A9D1FML4_9FIRM</name>
<dbReference type="GO" id="GO:0005886">
    <property type="term" value="C:plasma membrane"/>
    <property type="evidence" value="ECO:0007669"/>
    <property type="project" value="UniProtKB-SubCell"/>
</dbReference>
<dbReference type="PANTHER" id="PTHR33545">
    <property type="entry name" value="UPF0750 MEMBRANE PROTEIN YITT-RELATED"/>
    <property type="match status" value="1"/>
</dbReference>
<feature type="transmembrane region" description="Helical" evidence="6">
    <location>
        <begin position="108"/>
        <end position="127"/>
    </location>
</feature>
<evidence type="ECO:0000256" key="6">
    <source>
        <dbReference type="SAM" id="Phobius"/>
    </source>
</evidence>
<dbReference type="Gene3D" id="3.30.70.120">
    <property type="match status" value="1"/>
</dbReference>
<sequence>MKWNWKELGLDAAHVLAGSFLYTAGIYCFTAPNEIAPGGVSGISTMVNALTGIPMGILTFVFNVPLLLLAFFFVGKKFTVKTLANIAAITFFLDAVLVHFPVYQGDMILGAIFGGCLMGAGLALVFMRDFTTGGSDIVAKLVQTKRPDFQMGQVIMAVDVCIVMLSGFVYGRIESVLYAGITIFVYTRVADLVMYRRGSGKVIFLISRKGPEIARRIILECHRGVTILNGKGAYTGVPSNVLIIAIRSRDYFQLKSIASQVDSHAFIIASDCGEIHGNGFRPGDLPEVAAADWNGGATLPPDGE</sequence>
<dbReference type="Proteomes" id="UP000824002">
    <property type="component" value="Unassembled WGS sequence"/>
</dbReference>
<dbReference type="EMBL" id="DVJP01000039">
    <property type="protein sequence ID" value="HIS76302.1"/>
    <property type="molecule type" value="Genomic_DNA"/>
</dbReference>
<dbReference type="CDD" id="cd16380">
    <property type="entry name" value="YitT_C"/>
    <property type="match status" value="1"/>
</dbReference>
<keyword evidence="4 6" id="KW-1133">Transmembrane helix</keyword>
<evidence type="ECO:0000313" key="9">
    <source>
        <dbReference type="Proteomes" id="UP000824002"/>
    </source>
</evidence>
<organism evidence="8 9">
    <name type="scientific">Candidatus Merdivicinus excrementipullorum</name>
    <dbReference type="NCBI Taxonomy" id="2840867"/>
    <lineage>
        <taxon>Bacteria</taxon>
        <taxon>Bacillati</taxon>
        <taxon>Bacillota</taxon>
        <taxon>Clostridia</taxon>
        <taxon>Eubacteriales</taxon>
        <taxon>Oscillospiraceae</taxon>
        <taxon>Oscillospiraceae incertae sedis</taxon>
        <taxon>Candidatus Merdivicinus</taxon>
    </lineage>
</organism>
<evidence type="ECO:0000256" key="4">
    <source>
        <dbReference type="ARBA" id="ARBA00022989"/>
    </source>
</evidence>
<reference evidence="8" key="1">
    <citation type="submission" date="2020-10" db="EMBL/GenBank/DDBJ databases">
        <authorList>
            <person name="Gilroy R."/>
        </authorList>
    </citation>
    <scope>NUCLEOTIDE SEQUENCE</scope>
    <source>
        <strain evidence="8">CHK199-13235</strain>
    </source>
</reference>
<dbReference type="InterPro" id="IPR003740">
    <property type="entry name" value="YitT"/>
</dbReference>
<protein>
    <submittedName>
        <fullName evidence="8">YitT family protein</fullName>
    </submittedName>
</protein>
<dbReference type="Pfam" id="PF02588">
    <property type="entry name" value="YitT_membrane"/>
    <property type="match status" value="1"/>
</dbReference>
<dbReference type="PIRSF" id="PIRSF006483">
    <property type="entry name" value="Membrane_protein_YitT"/>
    <property type="match status" value="1"/>
</dbReference>
<keyword evidence="3 6" id="KW-0812">Transmembrane</keyword>
<evidence type="ECO:0000259" key="7">
    <source>
        <dbReference type="Pfam" id="PF10035"/>
    </source>
</evidence>
<dbReference type="InterPro" id="IPR019264">
    <property type="entry name" value="DUF2179"/>
</dbReference>
<accession>A0A9D1FML4</accession>